<accession>A0ABR4LS31</accession>
<evidence type="ECO:0000256" key="3">
    <source>
        <dbReference type="ARBA" id="ARBA00023002"/>
    </source>
</evidence>
<dbReference type="InterPro" id="IPR051609">
    <property type="entry name" value="NmrA/Isoflavone_reductase-like"/>
</dbReference>
<comment type="similarity">
    <text evidence="1">Belongs to the NmrA-type oxidoreductase family. Isoflavone reductase subfamily.</text>
</comment>
<dbReference type="SUPFAM" id="SSF51735">
    <property type="entry name" value="NAD(P)-binding Rossmann-fold domains"/>
    <property type="match status" value="1"/>
</dbReference>
<protein>
    <submittedName>
        <fullName evidence="5">NAD(P)-binding protein</fullName>
    </submittedName>
</protein>
<evidence type="ECO:0000313" key="5">
    <source>
        <dbReference type="EMBL" id="KAL2866187.1"/>
    </source>
</evidence>
<dbReference type="PANTHER" id="PTHR47706">
    <property type="entry name" value="NMRA-LIKE FAMILY PROTEIN"/>
    <property type="match status" value="1"/>
</dbReference>
<feature type="domain" description="NmrA-like" evidence="4">
    <location>
        <begin position="3"/>
        <end position="245"/>
    </location>
</feature>
<dbReference type="Pfam" id="PF05368">
    <property type="entry name" value="NmrA"/>
    <property type="match status" value="1"/>
</dbReference>
<dbReference type="InterPro" id="IPR008030">
    <property type="entry name" value="NmrA-like"/>
</dbReference>
<dbReference type="InterPro" id="IPR036291">
    <property type="entry name" value="NAD(P)-bd_dom_sf"/>
</dbReference>
<evidence type="ECO:0000313" key="6">
    <source>
        <dbReference type="Proteomes" id="UP001610432"/>
    </source>
</evidence>
<keyword evidence="2" id="KW-0521">NADP</keyword>
<organism evidence="5 6">
    <name type="scientific">Aspergillus lucknowensis</name>
    <dbReference type="NCBI Taxonomy" id="176173"/>
    <lineage>
        <taxon>Eukaryota</taxon>
        <taxon>Fungi</taxon>
        <taxon>Dikarya</taxon>
        <taxon>Ascomycota</taxon>
        <taxon>Pezizomycotina</taxon>
        <taxon>Eurotiomycetes</taxon>
        <taxon>Eurotiomycetidae</taxon>
        <taxon>Eurotiales</taxon>
        <taxon>Aspergillaceae</taxon>
        <taxon>Aspergillus</taxon>
        <taxon>Aspergillus subgen. Nidulantes</taxon>
    </lineage>
</organism>
<keyword evidence="3" id="KW-0560">Oxidoreductase</keyword>
<dbReference type="Proteomes" id="UP001610432">
    <property type="component" value="Unassembled WGS sequence"/>
</dbReference>
<sequence length="317" mass="35018">MVKIAVAGGSGNVASEIIDGLVATGKHEIVILSRKDIPTERPTRGITWIKADYDSIEQLTQVLQGVHTVLSFVIEQDNPDSPVQKRLITAAVRAGVKRFAPSEWASSSLENLPWYGYKAEIRRYLAELNKDKKVFEYALFQPGLFTNYLTRPYKTSNHIHPLETPFDFNGRRTILLEAGDDAEITLTTVQDLVGVITRAIEYEGEWPVTSGIRGTTLSVGQLVALGEKIRGSPFKVERVKAEDFKAGTWVTSWIPRVDHPSIPPEQVDALSKLGVAGISLAIGAGAFAVSDEWNQLLPDYHFTQADAFLSEVWKGRA</sequence>
<proteinExistence type="inferred from homology"/>
<gene>
    <name evidence="5" type="ORF">BJX67DRAFT_141515</name>
</gene>
<comment type="caution">
    <text evidence="5">The sequence shown here is derived from an EMBL/GenBank/DDBJ whole genome shotgun (WGS) entry which is preliminary data.</text>
</comment>
<dbReference type="GeneID" id="98139730"/>
<dbReference type="RefSeq" id="XP_070885166.1">
    <property type="nucleotide sequence ID" value="XM_071024658.1"/>
</dbReference>
<evidence type="ECO:0000259" key="4">
    <source>
        <dbReference type="Pfam" id="PF05368"/>
    </source>
</evidence>
<dbReference type="Gene3D" id="3.40.50.720">
    <property type="entry name" value="NAD(P)-binding Rossmann-like Domain"/>
    <property type="match status" value="1"/>
</dbReference>
<evidence type="ECO:0000256" key="1">
    <source>
        <dbReference type="ARBA" id="ARBA00005725"/>
    </source>
</evidence>
<dbReference type="EMBL" id="JBFXLQ010000026">
    <property type="protein sequence ID" value="KAL2866187.1"/>
    <property type="molecule type" value="Genomic_DNA"/>
</dbReference>
<keyword evidence="6" id="KW-1185">Reference proteome</keyword>
<reference evidence="5 6" key="1">
    <citation type="submission" date="2024-07" db="EMBL/GenBank/DDBJ databases">
        <title>Section-level genome sequencing and comparative genomics of Aspergillus sections Usti and Cavernicolus.</title>
        <authorList>
            <consortium name="Lawrence Berkeley National Laboratory"/>
            <person name="Nybo J.L."/>
            <person name="Vesth T.C."/>
            <person name="Theobald S."/>
            <person name="Frisvad J.C."/>
            <person name="Larsen T.O."/>
            <person name="Kjaerboelling I."/>
            <person name="Rothschild-Mancinelli K."/>
            <person name="Lyhne E.K."/>
            <person name="Kogle M.E."/>
            <person name="Barry K."/>
            <person name="Clum A."/>
            <person name="Na H."/>
            <person name="Ledsgaard L."/>
            <person name="Lin J."/>
            <person name="Lipzen A."/>
            <person name="Kuo A."/>
            <person name="Riley R."/>
            <person name="Mondo S."/>
            <person name="Labutti K."/>
            <person name="Haridas S."/>
            <person name="Pangalinan J."/>
            <person name="Salamov A.A."/>
            <person name="Simmons B.A."/>
            <person name="Magnuson J.K."/>
            <person name="Chen J."/>
            <person name="Drula E."/>
            <person name="Henrissat B."/>
            <person name="Wiebenga A."/>
            <person name="Lubbers R.J."/>
            <person name="Gomes A.C."/>
            <person name="Macurrencykelacurrency M.R."/>
            <person name="Stajich J."/>
            <person name="Grigoriev I.V."/>
            <person name="Mortensen U.H."/>
            <person name="De Vries R.P."/>
            <person name="Baker S.E."/>
            <person name="Andersen M.R."/>
        </authorList>
    </citation>
    <scope>NUCLEOTIDE SEQUENCE [LARGE SCALE GENOMIC DNA]</scope>
    <source>
        <strain evidence="5 6">CBS 449.75</strain>
    </source>
</reference>
<dbReference type="PANTHER" id="PTHR47706:SF4">
    <property type="entry name" value="NMRA-LIKE DOMAIN-CONTAINING PROTEIN"/>
    <property type="match status" value="1"/>
</dbReference>
<evidence type="ECO:0000256" key="2">
    <source>
        <dbReference type="ARBA" id="ARBA00022857"/>
    </source>
</evidence>
<name>A0ABR4LS31_9EURO</name>